<sequence length="301" mass="35006">MVILRSLAKFELKIGKRMQNARYFCAKHDIFASIVLQRHPLIAPPMNVIEKTLSRVTFNYETAKSLYSDHELRHIRDLERAKMIASKKMLDETEMEASSQETALELEDKWSKEFEQFNFASSITADDQNGDKRSLNRCLDKNLLLVCKFKLCNNELWGLPRTKHREGETLRQTIDRIVSSLSKDSDLEVKVLGNAPCAVLKKNYSKKVQSQIESGKIGYKVFFFKADLIKGNVDTNKCDKDLMTDFAWLNRNECQHLLPREYWNTISNSLFMEALDPITVERVINKLKRKFIENDEMAVRN</sequence>
<dbReference type="GO" id="GO:0003735">
    <property type="term" value="F:structural constituent of ribosome"/>
    <property type="evidence" value="ECO:0007669"/>
    <property type="project" value="InterPro"/>
</dbReference>
<dbReference type="PANTHER" id="PTHR13124">
    <property type="entry name" value="39S RIBOSOMAL PROTEIN L46, MITOCHONDRIAL PRECURSOR-RELATED"/>
    <property type="match status" value="1"/>
</dbReference>
<dbReference type="Proteomes" id="UP000285301">
    <property type="component" value="Unassembled WGS sequence"/>
</dbReference>
<name>A0A3S3RYE3_9ACAR</name>
<dbReference type="PANTHER" id="PTHR13124:SF12">
    <property type="entry name" value="LARGE RIBOSOMAL SUBUNIT PROTEIN ML46"/>
    <property type="match status" value="1"/>
</dbReference>
<evidence type="ECO:0000313" key="2">
    <source>
        <dbReference type="EMBL" id="RWS06567.1"/>
    </source>
</evidence>
<dbReference type="AlphaFoldDB" id="A0A3S3RYE3"/>
<protein>
    <recommendedName>
        <fullName evidence="1">Large ribosomal subunit protein mL46 N-terminal domain-containing protein</fullName>
    </recommendedName>
</protein>
<proteinExistence type="predicted"/>
<gene>
    <name evidence="2" type="ORF">B4U79_13858</name>
    <name evidence="3" type="ORF">B4U79_14993</name>
</gene>
<dbReference type="InterPro" id="IPR040008">
    <property type="entry name" value="Ribosomal_mL46"/>
</dbReference>
<comment type="caution">
    <text evidence="2">The sequence shown here is derived from an EMBL/GenBank/DDBJ whole genome shotgun (WGS) entry which is preliminary data.</text>
</comment>
<dbReference type="EMBL" id="NCKU01004015">
    <property type="protein sequence ID" value="RWS06567.1"/>
    <property type="molecule type" value="Genomic_DNA"/>
</dbReference>
<dbReference type="GO" id="GO:0005762">
    <property type="term" value="C:mitochondrial large ribosomal subunit"/>
    <property type="evidence" value="ECO:0007669"/>
    <property type="project" value="TreeGrafter"/>
</dbReference>
<evidence type="ECO:0000313" key="4">
    <source>
        <dbReference type="Proteomes" id="UP000285301"/>
    </source>
</evidence>
<dbReference type="EMBL" id="NCKU01004014">
    <property type="protein sequence ID" value="RWS06574.1"/>
    <property type="molecule type" value="Genomic_DNA"/>
</dbReference>
<evidence type="ECO:0000313" key="3">
    <source>
        <dbReference type="EMBL" id="RWS06574.1"/>
    </source>
</evidence>
<dbReference type="Gene3D" id="3.90.79.10">
    <property type="entry name" value="Nucleoside Triphosphate Pyrophosphohydrolase"/>
    <property type="match status" value="1"/>
</dbReference>
<dbReference type="InterPro" id="IPR021757">
    <property type="entry name" value="Ribosomal_mL46_N"/>
</dbReference>
<feature type="domain" description="Large ribosomal subunit protein mL46 N-terminal" evidence="1">
    <location>
        <begin position="29"/>
        <end position="129"/>
    </location>
</feature>
<organism evidence="2 4">
    <name type="scientific">Dinothrombium tinctorium</name>
    <dbReference type="NCBI Taxonomy" id="1965070"/>
    <lineage>
        <taxon>Eukaryota</taxon>
        <taxon>Metazoa</taxon>
        <taxon>Ecdysozoa</taxon>
        <taxon>Arthropoda</taxon>
        <taxon>Chelicerata</taxon>
        <taxon>Arachnida</taxon>
        <taxon>Acari</taxon>
        <taxon>Acariformes</taxon>
        <taxon>Trombidiformes</taxon>
        <taxon>Prostigmata</taxon>
        <taxon>Anystina</taxon>
        <taxon>Parasitengona</taxon>
        <taxon>Trombidioidea</taxon>
        <taxon>Trombidiidae</taxon>
        <taxon>Dinothrombium</taxon>
    </lineage>
</organism>
<dbReference type="Pfam" id="PF11788">
    <property type="entry name" value="MRP-L46"/>
    <property type="match status" value="1"/>
</dbReference>
<reference evidence="2" key="2">
    <citation type="submission" date="2018-11" db="EMBL/GenBank/DDBJ databases">
        <title>Trombidioid mite genomics.</title>
        <authorList>
            <person name="Dong X."/>
        </authorList>
    </citation>
    <scope>NUCLEOTIDE SEQUENCE</scope>
    <source>
        <strain evidence="2">UoL-WK</strain>
    </source>
</reference>
<evidence type="ECO:0000259" key="1">
    <source>
        <dbReference type="Pfam" id="PF11788"/>
    </source>
</evidence>
<keyword evidence="4" id="KW-1185">Reference proteome</keyword>
<dbReference type="STRING" id="1965070.A0A3S3RYE3"/>
<accession>A0A3S3RYE3</accession>
<dbReference type="OrthoDB" id="194611at2759"/>
<reference evidence="2 4" key="1">
    <citation type="journal article" date="2018" name="Gigascience">
        <title>Genomes of trombidid mites reveal novel predicted allergens and laterally-transferred genes associated with secondary metabolism.</title>
        <authorList>
            <person name="Dong X."/>
            <person name="Chaisiri K."/>
            <person name="Xia D."/>
            <person name="Armstrong S.D."/>
            <person name="Fang Y."/>
            <person name="Donnelly M.J."/>
            <person name="Kadowaki T."/>
            <person name="McGarry J.W."/>
            <person name="Darby A.C."/>
            <person name="Makepeace B.L."/>
        </authorList>
    </citation>
    <scope>NUCLEOTIDE SEQUENCE [LARGE SCALE GENOMIC DNA]</scope>
    <source>
        <strain evidence="2">UoL-WK</strain>
    </source>
</reference>